<reference evidence="5" key="1">
    <citation type="journal article" date="2019" name="Int. J. Syst. Evol. Microbiol.">
        <title>The Global Catalogue of Microorganisms (GCM) 10K type strain sequencing project: providing services to taxonomists for standard genome sequencing and annotation.</title>
        <authorList>
            <consortium name="The Broad Institute Genomics Platform"/>
            <consortium name="The Broad Institute Genome Sequencing Center for Infectious Disease"/>
            <person name="Wu L."/>
            <person name="Ma J."/>
        </authorList>
    </citation>
    <scope>NUCLEOTIDE SEQUENCE [LARGE SCALE GENOMIC DNA]</scope>
    <source>
        <strain evidence="5">JCM 3272</strain>
    </source>
</reference>
<name>A0ABP5TTV1_9ACTN</name>
<feature type="transmembrane region" description="Helical" evidence="2">
    <location>
        <begin position="736"/>
        <end position="754"/>
    </location>
</feature>
<dbReference type="EMBL" id="BAAARV010000053">
    <property type="protein sequence ID" value="GAA2361523.1"/>
    <property type="molecule type" value="Genomic_DNA"/>
</dbReference>
<organism evidence="4 5">
    <name type="scientific">Dactylosporangium salmoneum</name>
    <dbReference type="NCBI Taxonomy" id="53361"/>
    <lineage>
        <taxon>Bacteria</taxon>
        <taxon>Bacillati</taxon>
        <taxon>Actinomycetota</taxon>
        <taxon>Actinomycetes</taxon>
        <taxon>Micromonosporales</taxon>
        <taxon>Micromonosporaceae</taxon>
        <taxon>Dactylosporangium</taxon>
    </lineage>
</organism>
<keyword evidence="5" id="KW-1185">Reference proteome</keyword>
<dbReference type="Pfam" id="PF07477">
    <property type="entry name" value="Glyco_hydro_67C"/>
    <property type="match status" value="1"/>
</dbReference>
<dbReference type="InterPro" id="IPR017853">
    <property type="entry name" value="GH"/>
</dbReference>
<proteinExistence type="predicted"/>
<feature type="region of interest" description="Disordered" evidence="1">
    <location>
        <begin position="995"/>
        <end position="1045"/>
    </location>
</feature>
<feature type="transmembrane region" description="Helical" evidence="2">
    <location>
        <begin position="786"/>
        <end position="806"/>
    </location>
</feature>
<feature type="compositionally biased region" description="Basic and acidic residues" evidence="1">
    <location>
        <begin position="1030"/>
        <end position="1045"/>
    </location>
</feature>
<feature type="transmembrane region" description="Helical" evidence="2">
    <location>
        <begin position="910"/>
        <end position="933"/>
    </location>
</feature>
<evidence type="ECO:0000256" key="2">
    <source>
        <dbReference type="SAM" id="Phobius"/>
    </source>
</evidence>
<feature type="transmembrane region" description="Helical" evidence="2">
    <location>
        <begin position="836"/>
        <end position="857"/>
    </location>
</feature>
<accession>A0ABP5TTV1</accession>
<dbReference type="RefSeq" id="WP_344615610.1">
    <property type="nucleotide sequence ID" value="NZ_BAAARV010000053.1"/>
</dbReference>
<evidence type="ECO:0000313" key="4">
    <source>
        <dbReference type="EMBL" id="GAA2361523.1"/>
    </source>
</evidence>
<evidence type="ECO:0000256" key="1">
    <source>
        <dbReference type="SAM" id="MobiDB-lite"/>
    </source>
</evidence>
<feature type="transmembrane region" description="Helical" evidence="2">
    <location>
        <begin position="953"/>
        <end position="985"/>
    </location>
</feature>
<feature type="compositionally biased region" description="Low complexity" evidence="1">
    <location>
        <begin position="996"/>
        <end position="1017"/>
    </location>
</feature>
<keyword evidence="2" id="KW-0812">Transmembrane</keyword>
<feature type="domain" description="Glycosyl hydrolase family 67 C-terminal" evidence="3">
    <location>
        <begin position="511"/>
        <end position="563"/>
    </location>
</feature>
<dbReference type="InterPro" id="IPR011099">
    <property type="entry name" value="Glyco_hydro_67_C"/>
</dbReference>
<feature type="transmembrane region" description="Helical" evidence="2">
    <location>
        <begin position="877"/>
        <end position="898"/>
    </location>
</feature>
<keyword evidence="2" id="KW-1133">Transmembrane helix</keyword>
<gene>
    <name evidence="4" type="ORF">GCM10010170_056980</name>
</gene>
<sequence>MTRRRARLPLAALVVLLVLGGLVAWGVGGALGLRFARSAVPVERPSVADVAEPAPFAIGSIAVPAGPRLTLAASAVADAVVARGAPRPLVGTEAPADLQVRIDESVPAGAYRLDDPLTLTAGDQAGAASGLYALADRIRSGAPPLPDEQRGEVVAPRLGLRLTDAGAVGREPDVAEFAAGTDYSLNTDVVGGALLPEAPWVDDAAVERISREFHEFVDHALAQGYNGVVLPGFLEYVTFAGVGDGHAVYPAGDAHIARAEALTAAFAPVFRYAADMGMRVYLLTDMLSVSPPLQRYLEKTFGGLAVSDPRFWQVYSLGLAELFQRMPFVSGLMVRIGEGGDVYKQAGWDYSSKIAVTTPAAVRAMLTALLATAGEGGRDVIFRTWTVGVGAVGKLHTDPDAYREVLGGLDDPHLIVSTKYSLGDFYSHLPFNSTLEVGDQRRIVEFQSRREFEAFGALPNDLTGLHQQALQRFLAANPHVEGVWTWTQDGGPLRAGPMTLVLRSGFWQLYDLNSYALGRLAWDPSTPAARITADWARQTFSDDPATVTAIARAMSMSREAVTKGLYLGPYADHKVQALGLEPPPMMWIFEWDIVTGDSAALDSIYAVSRDRLEETIAEGDRAVALAASMHETIADTDPATWRDATLRARLLESLAYETDLFRTLGAYRTMVLRHAQWLDTGSATARTAWKDAEAQYRTARDAHVTRYGGDVDLPAYNFTAADIGAARADRDPQMAVLARILLGLVAFLLLLGAVGRSTGLRALWLGATRPWRLADLTPLPGPLDRVLVIAVPAVALVLSRLIYTWFAAPAHLVVSLGGWLLFAVTARMLAGRRDPFHLWAVIGGVALLRTLILLAALVTRGPGGYWFAFWTDPVRRGVYVCVAFAAFAWLFAATALVLRDRYSLPRRRAAAVVLAAIGVPLAVLGGLVAGIGLERALTMWNDQMALLPWGLSRILGITVYLGIPAFLPTAAAVLGGLLIALAALLSLRRRPRSFHASGSPRGPAAALSSGPSASGPAPARPAPALPMRAPRADRSPPGRHTDRPG</sequence>
<dbReference type="SUPFAM" id="SSF51445">
    <property type="entry name" value="(Trans)glycosidases"/>
    <property type="match status" value="1"/>
</dbReference>
<protein>
    <recommendedName>
        <fullName evidence="3">Glycosyl hydrolase family 67 C-terminal domain-containing protein</fullName>
    </recommendedName>
</protein>
<keyword evidence="2" id="KW-0472">Membrane</keyword>
<evidence type="ECO:0000259" key="3">
    <source>
        <dbReference type="Pfam" id="PF07477"/>
    </source>
</evidence>
<dbReference type="Proteomes" id="UP001501444">
    <property type="component" value="Unassembled WGS sequence"/>
</dbReference>
<feature type="transmembrane region" description="Helical" evidence="2">
    <location>
        <begin position="812"/>
        <end position="829"/>
    </location>
</feature>
<comment type="caution">
    <text evidence="4">The sequence shown here is derived from an EMBL/GenBank/DDBJ whole genome shotgun (WGS) entry which is preliminary data.</text>
</comment>
<evidence type="ECO:0000313" key="5">
    <source>
        <dbReference type="Proteomes" id="UP001501444"/>
    </source>
</evidence>